<dbReference type="Proteomes" id="UP000198711">
    <property type="component" value="Unassembled WGS sequence"/>
</dbReference>
<dbReference type="InterPro" id="IPR001516">
    <property type="entry name" value="Proton_antipo_N"/>
</dbReference>
<dbReference type="NCBIfam" id="NF005141">
    <property type="entry name" value="PRK06590.1"/>
    <property type="match status" value="1"/>
</dbReference>
<dbReference type="InterPro" id="IPR003945">
    <property type="entry name" value="NU5C-like"/>
</dbReference>
<dbReference type="GO" id="GO:0042773">
    <property type="term" value="P:ATP synthesis coupled electron transport"/>
    <property type="evidence" value="ECO:0007669"/>
    <property type="project" value="InterPro"/>
</dbReference>
<feature type="transmembrane region" description="Helical" evidence="6">
    <location>
        <begin position="171"/>
        <end position="190"/>
    </location>
</feature>
<dbReference type="PRINTS" id="PR01435">
    <property type="entry name" value="NPOXDRDTASE5"/>
</dbReference>
<feature type="transmembrane region" description="Helical" evidence="6">
    <location>
        <begin position="375"/>
        <end position="394"/>
    </location>
</feature>
<dbReference type="PRINTS" id="PR01434">
    <property type="entry name" value="NADHDHGNASE5"/>
</dbReference>
<feature type="transmembrane region" description="Helical" evidence="6">
    <location>
        <begin position="409"/>
        <end position="430"/>
    </location>
</feature>
<feature type="transmembrane region" description="Helical" evidence="6">
    <location>
        <begin position="305"/>
        <end position="327"/>
    </location>
</feature>
<evidence type="ECO:0000256" key="2">
    <source>
        <dbReference type="ARBA" id="ARBA00022692"/>
    </source>
</evidence>
<feature type="transmembrane region" description="Helical" evidence="6">
    <location>
        <begin position="608"/>
        <end position="627"/>
    </location>
</feature>
<dbReference type="PANTHER" id="PTHR42829:SF2">
    <property type="entry name" value="NADH-UBIQUINONE OXIDOREDUCTASE CHAIN 5"/>
    <property type="match status" value="1"/>
</dbReference>
<dbReference type="Gene3D" id="1.20.5.2700">
    <property type="match status" value="1"/>
</dbReference>
<feature type="transmembrane region" description="Helical" evidence="6">
    <location>
        <begin position="139"/>
        <end position="159"/>
    </location>
</feature>
<feature type="transmembrane region" description="Helical" evidence="6">
    <location>
        <begin position="6"/>
        <end position="22"/>
    </location>
</feature>
<protein>
    <submittedName>
        <fullName evidence="9">NADH dehydrogenase subunit L</fullName>
    </submittedName>
</protein>
<dbReference type="GO" id="GO:0016020">
    <property type="term" value="C:membrane"/>
    <property type="evidence" value="ECO:0007669"/>
    <property type="project" value="UniProtKB-SubCell"/>
</dbReference>
<dbReference type="GO" id="GO:0015990">
    <property type="term" value="P:electron transport coupled proton transport"/>
    <property type="evidence" value="ECO:0007669"/>
    <property type="project" value="TreeGrafter"/>
</dbReference>
<gene>
    <name evidence="9" type="ORF">SAMN05444410_109139</name>
</gene>
<evidence type="ECO:0000256" key="1">
    <source>
        <dbReference type="ARBA" id="ARBA00004127"/>
    </source>
</evidence>
<feature type="domain" description="NADH:quinone oxidoreductase/Mrp antiporter transmembrane" evidence="7">
    <location>
        <begin position="136"/>
        <end position="412"/>
    </location>
</feature>
<dbReference type="PANTHER" id="PTHR42829">
    <property type="entry name" value="NADH-UBIQUINONE OXIDOREDUCTASE CHAIN 5"/>
    <property type="match status" value="1"/>
</dbReference>
<evidence type="ECO:0000313" key="9">
    <source>
        <dbReference type="EMBL" id="SDX13490.1"/>
    </source>
</evidence>
<dbReference type="Pfam" id="PF00662">
    <property type="entry name" value="Proton_antipo_N"/>
    <property type="match status" value="1"/>
</dbReference>
<feature type="transmembrane region" description="Helical" evidence="6">
    <location>
        <begin position="83"/>
        <end position="102"/>
    </location>
</feature>
<dbReference type="InterPro" id="IPR018393">
    <property type="entry name" value="NADHpl_OxRdtase_5_subgr"/>
</dbReference>
<name>A0A8X8IGV0_9BACT</name>
<dbReference type="GO" id="GO:0008137">
    <property type="term" value="F:NADH dehydrogenase (ubiquinone) activity"/>
    <property type="evidence" value="ECO:0007669"/>
    <property type="project" value="InterPro"/>
</dbReference>
<keyword evidence="2 5" id="KW-0812">Transmembrane</keyword>
<evidence type="ECO:0000313" key="10">
    <source>
        <dbReference type="Proteomes" id="UP000198711"/>
    </source>
</evidence>
<organism evidence="9 10">
    <name type="scientific">Hydrobacter penzbergensis</name>
    <dbReference type="NCBI Taxonomy" id="1235997"/>
    <lineage>
        <taxon>Bacteria</taxon>
        <taxon>Pseudomonadati</taxon>
        <taxon>Bacteroidota</taxon>
        <taxon>Chitinophagia</taxon>
        <taxon>Chitinophagales</taxon>
        <taxon>Chitinophagaceae</taxon>
        <taxon>Hydrobacter</taxon>
    </lineage>
</organism>
<evidence type="ECO:0000256" key="5">
    <source>
        <dbReference type="RuleBase" id="RU000320"/>
    </source>
</evidence>
<dbReference type="EMBL" id="FNNO01000009">
    <property type="protein sequence ID" value="SDX13490.1"/>
    <property type="molecule type" value="Genomic_DNA"/>
</dbReference>
<evidence type="ECO:0000256" key="4">
    <source>
        <dbReference type="ARBA" id="ARBA00023136"/>
    </source>
</evidence>
<feature type="transmembrane region" description="Helical" evidence="6">
    <location>
        <begin position="510"/>
        <end position="528"/>
    </location>
</feature>
<evidence type="ECO:0000259" key="7">
    <source>
        <dbReference type="Pfam" id="PF00361"/>
    </source>
</evidence>
<proteinExistence type="predicted"/>
<feature type="transmembrane region" description="Helical" evidence="6">
    <location>
        <begin position="247"/>
        <end position="265"/>
    </location>
</feature>
<dbReference type="AlphaFoldDB" id="A0A8X8IGV0"/>
<dbReference type="NCBIfam" id="TIGR01974">
    <property type="entry name" value="NDH_I_L"/>
    <property type="match status" value="1"/>
</dbReference>
<feature type="transmembrane region" description="Helical" evidence="6">
    <location>
        <begin position="271"/>
        <end position="293"/>
    </location>
</feature>
<feature type="transmembrane region" description="Helical" evidence="6">
    <location>
        <begin position="210"/>
        <end position="226"/>
    </location>
</feature>
<comment type="caution">
    <text evidence="9">The sequence shown here is derived from an EMBL/GenBank/DDBJ whole genome shotgun (WGS) entry which is preliminary data.</text>
</comment>
<feature type="transmembrane region" description="Helical" evidence="6">
    <location>
        <begin position="451"/>
        <end position="473"/>
    </location>
</feature>
<feature type="transmembrane region" description="Helical" evidence="6">
    <location>
        <begin position="333"/>
        <end position="354"/>
    </location>
</feature>
<keyword evidence="10" id="KW-1185">Reference proteome</keyword>
<dbReference type="Pfam" id="PF00361">
    <property type="entry name" value="Proton_antipo_M"/>
    <property type="match status" value="1"/>
</dbReference>
<accession>A0A8X8IGV0</accession>
<evidence type="ECO:0000256" key="3">
    <source>
        <dbReference type="ARBA" id="ARBA00022989"/>
    </source>
</evidence>
<evidence type="ECO:0000256" key="6">
    <source>
        <dbReference type="SAM" id="Phobius"/>
    </source>
</evidence>
<feature type="domain" description="NADH-Ubiquinone oxidoreductase (complex I) chain 5 N-terminal" evidence="8">
    <location>
        <begin position="66"/>
        <end position="118"/>
    </location>
</feature>
<keyword evidence="3 6" id="KW-1133">Transmembrane helix</keyword>
<reference evidence="9 10" key="1">
    <citation type="submission" date="2016-10" db="EMBL/GenBank/DDBJ databases">
        <authorList>
            <person name="Varghese N."/>
            <person name="Submissions S."/>
        </authorList>
    </citation>
    <scope>NUCLEOTIDE SEQUENCE [LARGE SCALE GENOMIC DNA]</scope>
    <source>
        <strain evidence="9 10">DSM 25353</strain>
    </source>
</reference>
<dbReference type="GO" id="GO:0012505">
    <property type="term" value="C:endomembrane system"/>
    <property type="evidence" value="ECO:0007669"/>
    <property type="project" value="UniProtKB-SubCell"/>
</dbReference>
<evidence type="ECO:0000259" key="8">
    <source>
        <dbReference type="Pfam" id="PF00662"/>
    </source>
</evidence>
<feature type="transmembrane region" description="Helical" evidence="6">
    <location>
        <begin position="29"/>
        <end position="51"/>
    </location>
</feature>
<comment type="subcellular location">
    <subcellularLocation>
        <location evidence="1">Endomembrane system</location>
        <topology evidence="1">Multi-pass membrane protein</topology>
    </subcellularLocation>
    <subcellularLocation>
        <location evidence="5">Membrane</location>
        <topology evidence="5">Multi-pass membrane protein</topology>
    </subcellularLocation>
</comment>
<feature type="transmembrane region" description="Helical" evidence="6">
    <location>
        <begin position="114"/>
        <end position="133"/>
    </location>
</feature>
<keyword evidence="4 6" id="KW-0472">Membrane</keyword>
<dbReference type="RefSeq" id="WP_092724120.1">
    <property type="nucleotide sequence ID" value="NZ_FNNO01000009.1"/>
</dbReference>
<dbReference type="InterPro" id="IPR001750">
    <property type="entry name" value="ND/Mrp_TM"/>
</dbReference>
<sequence length="640" mass="70344">MSKLVYLIPLFPLLGFLINGLGRKSLSKSMVGIIGSGTILASFVVSLLVFFDVKANGATVVTLFNFIQTDRLTIPFAFQADQLSALFLLIITGVGFLIHLYSTAYMHEEEGPHFARYFAYLNLFVFSMLLLVLGANYVIMFIGWEGVGLCSYLLIGYWFKNDQYNYAAKKAFVMNRIGDLGFLLALFWLISKLGTVNYSDVFAQVNQLSSFDITAITVLLFVGAMGKSAQIPLYTWLPDAMAGPTPVSALIHAATMVTAGIYMIARSNILYTMAPATQTLVAIVGLVTAVFAATIALKQNDIKKVLAYSTVSQLGYMFLGLGVGAYTGAVFHVMTHAFFKALLFLGAGSVIHAMHHEQDIRNMGGLKKYLPVTHITFLLGCLAIAGIPPFSGFFSKDEILMAAYAKNPLYYFIGLAGALMTAFYMFRLYSITFLGNFRGTHEQEHHLHESPSAMTIPLIILAVLSVIGGFVGIPEVFASNAHSLEHFLAPVFAASKQLKEAHHMEASQEYLFMAGSTAAIILVIVLTVRSYKKYQRTTAENTGIAKVLENKWYIDELYDALIVNPLNAFAGFLKNVVEKSGIDGVVNGVGRLVGYGSRQLRLLQSGQVGSYILVMVMAMVVFVLIWFNDATIMRFFSKIF</sequence>
<dbReference type="GO" id="GO:0003954">
    <property type="term" value="F:NADH dehydrogenase activity"/>
    <property type="evidence" value="ECO:0007669"/>
    <property type="project" value="TreeGrafter"/>
</dbReference>